<dbReference type="Gene3D" id="3.40.50.1000">
    <property type="entry name" value="HAD superfamily/HAD-like"/>
    <property type="match status" value="2"/>
</dbReference>
<evidence type="ECO:0008006" key="4">
    <source>
        <dbReference type="Google" id="ProtNLM"/>
    </source>
</evidence>
<reference evidence="2 3" key="1">
    <citation type="submission" date="2017-01" db="EMBL/GenBank/DDBJ databases">
        <authorList>
            <person name="Mah S.A."/>
            <person name="Swanson W.J."/>
            <person name="Moy G.W."/>
            <person name="Vacquier V.D."/>
        </authorList>
    </citation>
    <scope>NUCLEOTIDE SEQUENCE [LARGE SCALE GENOMIC DNA]</scope>
    <source>
        <strain evidence="2 3">GSMNP</strain>
    </source>
</reference>
<dbReference type="OrthoDB" id="1711508at2759"/>
<protein>
    <recommendedName>
        <fullName evidence="4">FCP1 homology domain-containing protein</fullName>
    </recommendedName>
</protein>
<dbReference type="AlphaFoldDB" id="A0A1R1YG84"/>
<dbReference type="InterPro" id="IPR023214">
    <property type="entry name" value="HAD_sf"/>
</dbReference>
<dbReference type="SUPFAM" id="SSF56784">
    <property type="entry name" value="HAD-like"/>
    <property type="match status" value="1"/>
</dbReference>
<dbReference type="EMBL" id="LSSN01000108">
    <property type="protein sequence ID" value="OMJ25815.1"/>
    <property type="molecule type" value="Genomic_DNA"/>
</dbReference>
<feature type="compositionally biased region" description="Polar residues" evidence="1">
    <location>
        <begin position="277"/>
        <end position="300"/>
    </location>
</feature>
<comment type="caution">
    <text evidence="2">The sequence shown here is derived from an EMBL/GenBank/DDBJ whole genome shotgun (WGS) entry which is preliminary data.</text>
</comment>
<accession>A0A1R1YG84</accession>
<keyword evidence="3" id="KW-1185">Reference proteome</keyword>
<dbReference type="STRING" id="133412.A0A1R1YG84"/>
<dbReference type="Proteomes" id="UP000187283">
    <property type="component" value="Unassembled WGS sequence"/>
</dbReference>
<proteinExistence type="predicted"/>
<evidence type="ECO:0000313" key="2">
    <source>
        <dbReference type="EMBL" id="OMJ25815.1"/>
    </source>
</evidence>
<organism evidence="2 3">
    <name type="scientific">Smittium culicis</name>
    <dbReference type="NCBI Taxonomy" id="133412"/>
    <lineage>
        <taxon>Eukaryota</taxon>
        <taxon>Fungi</taxon>
        <taxon>Fungi incertae sedis</taxon>
        <taxon>Zoopagomycota</taxon>
        <taxon>Kickxellomycotina</taxon>
        <taxon>Harpellomycetes</taxon>
        <taxon>Harpellales</taxon>
        <taxon>Legeriomycetaceae</taxon>
        <taxon>Smittium</taxon>
    </lineage>
</organism>
<feature type="compositionally biased region" description="Low complexity" evidence="1">
    <location>
        <begin position="309"/>
        <end position="322"/>
    </location>
</feature>
<feature type="compositionally biased region" description="Low complexity" evidence="1">
    <location>
        <begin position="257"/>
        <end position="272"/>
    </location>
</feature>
<gene>
    <name evidence="2" type="ORF">AYI70_g634</name>
</gene>
<feature type="region of interest" description="Disordered" evidence="1">
    <location>
        <begin position="247"/>
        <end position="323"/>
    </location>
</feature>
<evidence type="ECO:0000313" key="3">
    <source>
        <dbReference type="Proteomes" id="UP000187283"/>
    </source>
</evidence>
<name>A0A1R1YG84_9FUNG</name>
<sequence>MSCRPGLTRFLDFAFKNLAVMVWSSAQPQNVLKMIRLGFGTHYDELYGIWDRRYCTLSGNYFTKCSSIKDLSRIWDGWSVNDSEYSYLYSGSEFSPFYANKSRSSSLDSGSDYSLSDADIKSSVKIVKVQKKSNPDEIDYSSDPFNSDKSFSDEVNTNLSEIKKSSKKSANAASLKSIKIKTPVKIETDLENAPSNIRELKSKPIDEKKEILSSTLDNKIPYSDFSESIISDTSSISCRNSEKNIIDTDSHQNASVTKNSLNKLPNNLSTSPEYNKINHSSQKNSGPYSPTTPKPLNSYPNKRKKSHSIDSCSDSNSTNSDIRNSIKKNKIGAESQNSFLINSKTESNLNNNESTLLDKTISDTESSSQPKLKSMWNSKNTILIDDSVEKAELQPNNHICVYPYSIEYADCDYELLYLEYYLTEILKKSKKDSDFDVSEYISKHPYKDFCDKYDPFCE</sequence>
<dbReference type="InterPro" id="IPR036412">
    <property type="entry name" value="HAD-like_sf"/>
</dbReference>
<evidence type="ECO:0000256" key="1">
    <source>
        <dbReference type="SAM" id="MobiDB-lite"/>
    </source>
</evidence>